<evidence type="ECO:0008006" key="6">
    <source>
        <dbReference type="Google" id="ProtNLM"/>
    </source>
</evidence>
<dbReference type="Proteomes" id="UP001603857">
    <property type="component" value="Unassembled WGS sequence"/>
</dbReference>
<dbReference type="InterPro" id="IPR037176">
    <property type="entry name" value="Osmotin/thaumatin-like_sf"/>
</dbReference>
<dbReference type="InterPro" id="IPR001938">
    <property type="entry name" value="Thaumatin"/>
</dbReference>
<dbReference type="PROSITE" id="PS51367">
    <property type="entry name" value="THAUMATIN_2"/>
    <property type="match status" value="1"/>
</dbReference>
<evidence type="ECO:0000256" key="2">
    <source>
        <dbReference type="SAM" id="MobiDB-lite"/>
    </source>
</evidence>
<feature type="signal peptide" evidence="3">
    <location>
        <begin position="1"/>
        <end position="22"/>
    </location>
</feature>
<reference evidence="4 5" key="1">
    <citation type="submission" date="2024-08" db="EMBL/GenBank/DDBJ databases">
        <title>Insights into the chromosomal genome structure of Flemingia macrophylla.</title>
        <authorList>
            <person name="Ding Y."/>
            <person name="Zhao Y."/>
            <person name="Bi W."/>
            <person name="Wu M."/>
            <person name="Zhao G."/>
            <person name="Gong Y."/>
            <person name="Li W."/>
            <person name="Zhang P."/>
        </authorList>
    </citation>
    <scope>NUCLEOTIDE SEQUENCE [LARGE SCALE GENOMIC DNA]</scope>
    <source>
        <strain evidence="4">DYQJB</strain>
        <tissue evidence="4">Leaf</tissue>
    </source>
</reference>
<evidence type="ECO:0000313" key="5">
    <source>
        <dbReference type="Proteomes" id="UP001603857"/>
    </source>
</evidence>
<keyword evidence="3" id="KW-0732">Signal</keyword>
<dbReference type="SUPFAM" id="SSF49870">
    <property type="entry name" value="Osmotin, thaumatin-like protein"/>
    <property type="match status" value="1"/>
</dbReference>
<comment type="similarity">
    <text evidence="1">Belongs to the thaumatin family.</text>
</comment>
<proteinExistence type="inferred from homology"/>
<sequence>MDQVTISFPVLLSLHLLLLASGAVSTTSFTFVNKCGYSVWPGILSNAGVAQLPITGFALQTGESKTITAPTAWGGRFWGRTLCTQDAAGKFSCLTGDCGTGKVECSGSGAAPPTTLAEFTLDGVGGQDFFDVSLVDGYNIAMVVTPQGGSGEKCTTTGCVGDVNGVCPSELRVMSGDNREGVACKSACEVFGTPQYCCRDAYGTADTCKPTAYSQIFKRVCPRAYSYAYDDKTATFTCSSAADYTVTFCPSSNGNISQKSWEGQKPKPGSSGSASPQLNNGTMVYVGAMDQSDISGLTDTHVWESQAIAGFISIAMAFWLLCRFY</sequence>
<comment type="caution">
    <text evidence="4">The sequence shown here is derived from an EMBL/GenBank/DDBJ whole genome shotgun (WGS) entry which is preliminary data.</text>
</comment>
<feature type="region of interest" description="Disordered" evidence="2">
    <location>
        <begin position="257"/>
        <end position="278"/>
    </location>
</feature>
<dbReference type="EMBL" id="JBGMDY010000001">
    <property type="protein sequence ID" value="KAL2346239.1"/>
    <property type="molecule type" value="Genomic_DNA"/>
</dbReference>
<name>A0ABD1NDQ0_9FABA</name>
<evidence type="ECO:0000256" key="3">
    <source>
        <dbReference type="SAM" id="SignalP"/>
    </source>
</evidence>
<protein>
    <recommendedName>
        <fullName evidence="6">Thaumatin-like protein 1</fullName>
    </recommendedName>
</protein>
<feature type="chain" id="PRO_5044781530" description="Thaumatin-like protein 1" evidence="3">
    <location>
        <begin position="23"/>
        <end position="325"/>
    </location>
</feature>
<evidence type="ECO:0000313" key="4">
    <source>
        <dbReference type="EMBL" id="KAL2346239.1"/>
    </source>
</evidence>
<dbReference type="FunFam" id="2.60.110.10:FF:000001">
    <property type="entry name" value="THAUMATIN-LIKE PROTEIN 1"/>
    <property type="match status" value="1"/>
</dbReference>
<dbReference type="PANTHER" id="PTHR31048">
    <property type="entry name" value="OS03G0233200 PROTEIN"/>
    <property type="match status" value="1"/>
</dbReference>
<accession>A0ABD1NDQ0</accession>
<dbReference type="SMART" id="SM00205">
    <property type="entry name" value="THN"/>
    <property type="match status" value="1"/>
</dbReference>
<dbReference type="InterPro" id="IPR017949">
    <property type="entry name" value="Thaumatin_CS"/>
</dbReference>
<dbReference type="Pfam" id="PF00314">
    <property type="entry name" value="Thaumatin"/>
    <property type="match status" value="1"/>
</dbReference>
<dbReference type="PRINTS" id="PR00347">
    <property type="entry name" value="THAUMATIN"/>
</dbReference>
<dbReference type="PROSITE" id="PS00316">
    <property type="entry name" value="THAUMATIN_1"/>
    <property type="match status" value="1"/>
</dbReference>
<organism evidence="4 5">
    <name type="scientific">Flemingia macrophylla</name>
    <dbReference type="NCBI Taxonomy" id="520843"/>
    <lineage>
        <taxon>Eukaryota</taxon>
        <taxon>Viridiplantae</taxon>
        <taxon>Streptophyta</taxon>
        <taxon>Embryophyta</taxon>
        <taxon>Tracheophyta</taxon>
        <taxon>Spermatophyta</taxon>
        <taxon>Magnoliopsida</taxon>
        <taxon>eudicotyledons</taxon>
        <taxon>Gunneridae</taxon>
        <taxon>Pentapetalae</taxon>
        <taxon>rosids</taxon>
        <taxon>fabids</taxon>
        <taxon>Fabales</taxon>
        <taxon>Fabaceae</taxon>
        <taxon>Papilionoideae</taxon>
        <taxon>50 kb inversion clade</taxon>
        <taxon>NPAAA clade</taxon>
        <taxon>indigoferoid/millettioid clade</taxon>
        <taxon>Phaseoleae</taxon>
        <taxon>Flemingia</taxon>
    </lineage>
</organism>
<dbReference type="Gene3D" id="2.60.110.10">
    <property type="entry name" value="Thaumatin"/>
    <property type="match status" value="1"/>
</dbReference>
<gene>
    <name evidence="4" type="ORF">Fmac_000239</name>
</gene>
<keyword evidence="5" id="KW-1185">Reference proteome</keyword>
<feature type="compositionally biased region" description="Low complexity" evidence="2">
    <location>
        <begin position="266"/>
        <end position="277"/>
    </location>
</feature>
<dbReference type="CDD" id="cd09218">
    <property type="entry name" value="TLP-PA"/>
    <property type="match status" value="1"/>
</dbReference>
<evidence type="ECO:0000256" key="1">
    <source>
        <dbReference type="ARBA" id="ARBA00010607"/>
    </source>
</evidence>
<dbReference type="AlphaFoldDB" id="A0ABD1NDQ0"/>